<dbReference type="AlphaFoldDB" id="A0A8J4E142"/>
<organism evidence="1 2">
    <name type="scientific">Virgisporangium aurantiacum</name>
    <dbReference type="NCBI Taxonomy" id="175570"/>
    <lineage>
        <taxon>Bacteria</taxon>
        <taxon>Bacillati</taxon>
        <taxon>Actinomycetota</taxon>
        <taxon>Actinomycetes</taxon>
        <taxon>Micromonosporales</taxon>
        <taxon>Micromonosporaceae</taxon>
        <taxon>Virgisporangium</taxon>
    </lineage>
</organism>
<evidence type="ECO:0000313" key="2">
    <source>
        <dbReference type="Proteomes" id="UP000612585"/>
    </source>
</evidence>
<protein>
    <recommendedName>
        <fullName evidence="3">TIR domain-containing protein</fullName>
    </recommendedName>
</protein>
<evidence type="ECO:0000313" key="1">
    <source>
        <dbReference type="EMBL" id="GIJ57373.1"/>
    </source>
</evidence>
<dbReference type="InterPro" id="IPR035897">
    <property type="entry name" value="Toll_tir_struct_dom_sf"/>
</dbReference>
<sequence length="221" mass="25217">MTVEINDDPRAPVFFLSYARQRQLHRPAAPPQPINQHVKRLYRDVSEHLGQLVGAFPGEDPGFMDITMEAGDLWRPQLLEKASTCQVLICLISTPYLIRSEWCAMEWDLFTRRRVLSRDDGKPANAKAIIPILWAPYTVDVPAEIDEVNRFVPTDLCTPENVDLYQSQGLFGLMAAGDDAYRPIVWSLAMTVFRIHQRYWVEPLQLTGKETFRTAFGPRGA</sequence>
<accession>A0A8J4E142</accession>
<gene>
    <name evidence="1" type="ORF">Vau01_048890</name>
</gene>
<dbReference type="Gene3D" id="3.40.50.10140">
    <property type="entry name" value="Toll/interleukin-1 receptor homology (TIR) domain"/>
    <property type="match status" value="1"/>
</dbReference>
<name>A0A8J4E142_9ACTN</name>
<dbReference type="EMBL" id="BOPG01000031">
    <property type="protein sequence ID" value="GIJ57373.1"/>
    <property type="molecule type" value="Genomic_DNA"/>
</dbReference>
<dbReference type="SUPFAM" id="SSF52200">
    <property type="entry name" value="Toll/Interleukin receptor TIR domain"/>
    <property type="match status" value="1"/>
</dbReference>
<dbReference type="Proteomes" id="UP000612585">
    <property type="component" value="Unassembled WGS sequence"/>
</dbReference>
<proteinExistence type="predicted"/>
<reference evidence="1" key="1">
    <citation type="submission" date="2021-01" db="EMBL/GenBank/DDBJ databases">
        <title>Whole genome shotgun sequence of Virgisporangium aurantiacum NBRC 16421.</title>
        <authorList>
            <person name="Komaki H."/>
            <person name="Tamura T."/>
        </authorList>
    </citation>
    <scope>NUCLEOTIDE SEQUENCE</scope>
    <source>
        <strain evidence="1">NBRC 16421</strain>
    </source>
</reference>
<dbReference type="RefSeq" id="WP_203996664.1">
    <property type="nucleotide sequence ID" value="NZ_BOPG01000031.1"/>
</dbReference>
<evidence type="ECO:0008006" key="3">
    <source>
        <dbReference type="Google" id="ProtNLM"/>
    </source>
</evidence>
<comment type="caution">
    <text evidence="1">The sequence shown here is derived from an EMBL/GenBank/DDBJ whole genome shotgun (WGS) entry which is preliminary data.</text>
</comment>
<keyword evidence="2" id="KW-1185">Reference proteome</keyword>